<dbReference type="Proteomes" id="UP000001640">
    <property type="component" value="Chromosome 1"/>
</dbReference>
<comment type="similarity">
    <text evidence="14">Belongs to the NADPH--cytochrome P450 reductase family.</text>
</comment>
<keyword evidence="14" id="KW-0496">Mitochondrion</keyword>
<dbReference type="Pfam" id="PF00667">
    <property type="entry name" value="FAD_binding_1"/>
    <property type="match status" value="1"/>
</dbReference>
<dbReference type="GO" id="GO:0005789">
    <property type="term" value="C:endoplasmic reticulum membrane"/>
    <property type="evidence" value="ECO:0007669"/>
    <property type="project" value="UniProtKB-SubCell"/>
</dbReference>
<gene>
    <name evidence="18" type="primary">NCAS0A01270</name>
    <name evidence="14" type="synonym">NCP1</name>
    <name evidence="18" type="ordered locus">NCAS_0A01270</name>
</gene>
<dbReference type="InParanoid" id="G0V5F0"/>
<dbReference type="HOGENOM" id="CLU_001570_17_3_1"/>
<keyword evidence="14" id="KW-1000">Mitochondrion outer membrane</keyword>
<dbReference type="PANTHER" id="PTHR19384:SF17">
    <property type="entry name" value="NADPH--CYTOCHROME P450 REDUCTASE"/>
    <property type="match status" value="1"/>
</dbReference>
<sequence>MDNTDIIVLTLLFLGLALYYNRETIRYIFSSDDDDVTAVNSSGSRDIVQVLLENNKNYLVLYASQTGTAEDYAKSFSKELSSKFSSLNVMCADIESYDFDTLNSLPKDIIVSFFISTYGEGDFPDGSFSFEQFIITASDDALSLNNVDFTIFGLGNSTYEFYNGAAKKCRKYLVGAGATQLGPLGEGDDGRGTTDEDYLAWKEEMLEILKSKLQLSERDQIFSPSYDYIELSEINDSVALGEPSKEYLPNEKLNVNAQGVQVGPFDHSHPYVAPVTSSRELISNSEDRHCVHIEFDLRGSNLKYSTGDHVAIWPSNPVEKVNQFIKVFNLNPDEIFELKCLDETIKPPFPTPTTIHAAVTHYMQITGPVSRQFITQLVQFAPNDEIKERLVTLSKNKEKFADEITSKNLNIADIIDIINKDSEKPFIAPWNFLIESIVRLQPRYYSISSSSLSERQTVHVTAVVESSFNEVTNNATVGITTNLLRNIELVQNDENDSNLPVHYELDGPRHLFESFKLPIHIRRSTFKLPSNPQTPIIMVGPGTGVAPFRAFIRERVKFLETNNDNLTLGKHLLFYGSRNHDDFLYKEEWPIYAEKLGDSFEMIVAHSRLDPGKKVYVQHNLKERSEEVFQLISQGAFIYVCGDAQGMAKDVNETLIKILAEGKNIKESEASDIIKALKVSGKFQEDVW</sequence>
<dbReference type="InterPro" id="IPR001433">
    <property type="entry name" value="OxRdtase_FAD/NAD-bd"/>
</dbReference>
<feature type="binding site" evidence="14">
    <location>
        <begin position="607"/>
        <end position="608"/>
    </location>
    <ligand>
        <name>NADP(+)</name>
        <dbReference type="ChEBI" id="CHEBI:58349"/>
    </ligand>
</feature>
<dbReference type="OMA" id="QKRYQRD"/>
<feature type="binding site" evidence="14">
    <location>
        <position position="288"/>
    </location>
    <ligand>
        <name>NADP(+)</name>
        <dbReference type="ChEBI" id="CHEBI:58349"/>
    </ligand>
</feature>
<comment type="similarity">
    <text evidence="14 15">In the C-terminal section; belongs to the flavoprotein pyridine nucleotide cytochrome reductase family.</text>
</comment>
<keyword evidence="5 14" id="KW-0274">FAD</keyword>
<evidence type="ECO:0000256" key="4">
    <source>
        <dbReference type="ARBA" id="ARBA00022824"/>
    </source>
</evidence>
<keyword evidence="4 14" id="KW-0256">Endoplasmic reticulum</keyword>
<dbReference type="InterPro" id="IPR003097">
    <property type="entry name" value="CysJ-like_FAD-binding"/>
</dbReference>
<name>G0V5F0_NAUCA</name>
<dbReference type="InterPro" id="IPR039261">
    <property type="entry name" value="FNR_nucleotide-bd"/>
</dbReference>
<evidence type="ECO:0000256" key="3">
    <source>
        <dbReference type="ARBA" id="ARBA00022692"/>
    </source>
</evidence>
<dbReference type="PIRSF" id="PIRSF000208">
    <property type="entry name" value="P450R"/>
    <property type="match status" value="1"/>
</dbReference>
<dbReference type="FunFam" id="3.40.50.360:FF:000036">
    <property type="entry name" value="NADPH--cytochrome P450 reductase"/>
    <property type="match status" value="1"/>
</dbReference>
<dbReference type="GO" id="GO:0006696">
    <property type="term" value="P:ergosterol biosynthetic process"/>
    <property type="evidence" value="ECO:0007669"/>
    <property type="project" value="UniProtKB-UniRule"/>
</dbReference>
<keyword evidence="13 14" id="KW-0753">Steroid metabolism</keyword>
<comment type="catalytic activity">
    <reaction evidence="14 15">
        <text>2 oxidized [cytochrome P450] + NADPH = 2 reduced [cytochrome P450] + NADP(+) + H(+)</text>
        <dbReference type="Rhea" id="RHEA:24040"/>
        <dbReference type="Rhea" id="RHEA-COMP:14627"/>
        <dbReference type="Rhea" id="RHEA-COMP:14628"/>
        <dbReference type="ChEBI" id="CHEBI:15378"/>
        <dbReference type="ChEBI" id="CHEBI:55376"/>
        <dbReference type="ChEBI" id="CHEBI:57783"/>
        <dbReference type="ChEBI" id="CHEBI:58349"/>
        <dbReference type="ChEBI" id="CHEBI:60344"/>
        <dbReference type="EC" id="1.6.2.4"/>
    </reaction>
</comment>
<dbReference type="GeneID" id="96900176"/>
<feature type="binding site" evidence="14">
    <location>
        <position position="189"/>
    </location>
    <ligand>
        <name>FMN</name>
        <dbReference type="ChEBI" id="CHEBI:58210"/>
    </ligand>
</feature>
<keyword evidence="14" id="KW-0444">Lipid biosynthesis</keyword>
<accession>G0V5F0</accession>
<dbReference type="PROSITE" id="PS51384">
    <property type="entry name" value="FAD_FR"/>
    <property type="match status" value="1"/>
</dbReference>
<dbReference type="eggNOG" id="KOG1158">
    <property type="taxonomic scope" value="Eukaryota"/>
</dbReference>
<feature type="binding site" evidence="14">
    <location>
        <begin position="64"/>
        <end position="69"/>
    </location>
    <ligand>
        <name>FMN</name>
        <dbReference type="ChEBI" id="CHEBI:58210"/>
    </ligand>
</feature>
<evidence type="ECO:0000259" key="16">
    <source>
        <dbReference type="PROSITE" id="PS50902"/>
    </source>
</evidence>
<comment type="caution">
    <text evidence="14">Lacks conserved residue(s) required for the propagation of feature annotation.</text>
</comment>
<comment type="function">
    <text evidence="14">This enzyme is required for electron transfer from NADP to cytochrome P450 in microsomes. It can also provide electron transfer to heme oxygenase and cytochrome B5. Involved in ergosterol biosynthesis.</text>
</comment>
<dbReference type="Gene3D" id="1.20.990.10">
    <property type="entry name" value="NADPH-cytochrome p450 Reductase, Chain A, domain 3"/>
    <property type="match status" value="1"/>
</dbReference>
<dbReference type="GO" id="GO:0050660">
    <property type="term" value="F:flavin adenine dinucleotide binding"/>
    <property type="evidence" value="ECO:0007669"/>
    <property type="project" value="UniProtKB-UniRule"/>
</dbReference>
<keyword evidence="14" id="KW-1003">Cell membrane</keyword>
<dbReference type="EMBL" id="HE576752">
    <property type="protein sequence ID" value="CCC66686.1"/>
    <property type="molecule type" value="Genomic_DNA"/>
</dbReference>
<dbReference type="InterPro" id="IPR023173">
    <property type="entry name" value="NADPH_Cyt_P450_Rdtase_alpha"/>
</dbReference>
<evidence type="ECO:0000256" key="8">
    <source>
        <dbReference type="ARBA" id="ARBA00022989"/>
    </source>
</evidence>
<dbReference type="InterPro" id="IPR001709">
    <property type="entry name" value="Flavoprot_Pyr_Nucl_cyt_Rdtase"/>
</dbReference>
<organism evidence="18 19">
    <name type="scientific">Naumovozyma castellii</name>
    <name type="common">Yeast</name>
    <name type="synonym">Saccharomyces castellii</name>
    <dbReference type="NCBI Taxonomy" id="27288"/>
    <lineage>
        <taxon>Eukaryota</taxon>
        <taxon>Fungi</taxon>
        <taxon>Dikarya</taxon>
        <taxon>Ascomycota</taxon>
        <taxon>Saccharomycotina</taxon>
        <taxon>Saccharomycetes</taxon>
        <taxon>Saccharomycetales</taxon>
        <taxon>Saccharomycetaceae</taxon>
        <taxon>Naumovozyma</taxon>
    </lineage>
</organism>
<dbReference type="Gene3D" id="2.40.30.10">
    <property type="entry name" value="Translation factors"/>
    <property type="match status" value="2"/>
</dbReference>
<dbReference type="HAMAP" id="MF_03212">
    <property type="entry name" value="NCPR"/>
    <property type="match status" value="1"/>
</dbReference>
<dbReference type="InterPro" id="IPR023208">
    <property type="entry name" value="P450R"/>
</dbReference>
<reference evidence="18 19" key="1">
    <citation type="journal article" date="2011" name="Proc. Natl. Acad. Sci. U.S.A.">
        <title>Evolutionary erosion of yeast sex chromosomes by mating-type switching accidents.</title>
        <authorList>
            <person name="Gordon J.L."/>
            <person name="Armisen D."/>
            <person name="Proux-Wera E."/>
            <person name="Oheigeartaigh S.S."/>
            <person name="Byrne K.P."/>
            <person name="Wolfe K.H."/>
        </authorList>
    </citation>
    <scope>NUCLEOTIDE SEQUENCE [LARGE SCALE GENOMIC DNA]</scope>
    <source>
        <strain evidence="19">ATCC 76901 / BCRC 22586 / CBS 4309 / NBRC 1992 / NRRL Y-12630</strain>
    </source>
</reference>
<dbReference type="InterPro" id="IPR008254">
    <property type="entry name" value="Flavodoxin/NO_synth"/>
</dbReference>
<feature type="domain" description="Flavodoxin-like" evidence="16">
    <location>
        <begin position="58"/>
        <end position="206"/>
    </location>
</feature>
<evidence type="ECO:0000256" key="2">
    <source>
        <dbReference type="ARBA" id="ARBA00022643"/>
    </source>
</evidence>
<evidence type="ECO:0000256" key="11">
    <source>
        <dbReference type="ARBA" id="ARBA00023136"/>
    </source>
</evidence>
<dbReference type="SUPFAM" id="SSF52343">
    <property type="entry name" value="Ferredoxin reductase-like, C-terminal NADP-linked domain"/>
    <property type="match status" value="1"/>
</dbReference>
<feature type="binding site" evidence="14">
    <location>
        <position position="688"/>
    </location>
    <ligand>
        <name>FAD</name>
        <dbReference type="ChEBI" id="CHEBI:57692"/>
    </ligand>
</feature>
<feature type="binding site" evidence="14">
    <location>
        <begin position="443"/>
        <end position="446"/>
    </location>
    <ligand>
        <name>FAD</name>
        <dbReference type="ChEBI" id="CHEBI:57692"/>
    </ligand>
</feature>
<dbReference type="PANTHER" id="PTHR19384">
    <property type="entry name" value="NITRIC OXIDE SYNTHASE-RELATED"/>
    <property type="match status" value="1"/>
</dbReference>
<keyword evidence="1 14" id="KW-0285">Flavoprotein</keyword>
<feature type="binding site" evidence="14">
    <location>
        <position position="650"/>
    </location>
    <ligand>
        <name>NADP(+)</name>
        <dbReference type="ChEBI" id="CHEBI:58349"/>
    </ligand>
</feature>
<dbReference type="PRINTS" id="PR00371">
    <property type="entry name" value="FPNCR"/>
</dbReference>
<keyword evidence="19" id="KW-1185">Reference proteome</keyword>
<dbReference type="GO" id="GO:0005829">
    <property type="term" value="C:cytosol"/>
    <property type="evidence" value="ECO:0007669"/>
    <property type="project" value="TreeGrafter"/>
</dbReference>
<feature type="binding site" evidence="14">
    <location>
        <begin position="154"/>
        <end position="163"/>
    </location>
    <ligand>
        <name>FMN</name>
        <dbReference type="ChEBI" id="CHEBI:58210"/>
    </ligand>
</feature>
<keyword evidence="12 14" id="KW-1207">Sterol metabolism</keyword>
<dbReference type="AlphaFoldDB" id="G0V5F0"/>
<evidence type="ECO:0000256" key="9">
    <source>
        <dbReference type="ARBA" id="ARBA00023002"/>
    </source>
</evidence>
<evidence type="ECO:0000256" key="7">
    <source>
        <dbReference type="ARBA" id="ARBA00022955"/>
    </source>
</evidence>
<keyword evidence="14" id="KW-0443">Lipid metabolism</keyword>
<dbReference type="FunFam" id="3.40.50.80:FF:000001">
    <property type="entry name" value="NADPH--cytochrome P450 reductase 1"/>
    <property type="match status" value="1"/>
</dbReference>
<dbReference type="GO" id="GO:0010181">
    <property type="term" value="F:FMN binding"/>
    <property type="evidence" value="ECO:0007669"/>
    <property type="project" value="UniProtKB-UniRule"/>
</dbReference>
<evidence type="ECO:0000256" key="15">
    <source>
        <dbReference type="PIRNR" id="PIRNR000208"/>
    </source>
</evidence>
<keyword evidence="10 14" id="KW-0756">Sterol biosynthesis</keyword>
<evidence type="ECO:0000313" key="19">
    <source>
        <dbReference type="Proteomes" id="UP000001640"/>
    </source>
</evidence>
<dbReference type="KEGG" id="ncs:NCAS_0A01270"/>
<dbReference type="InterPro" id="IPR017938">
    <property type="entry name" value="Riboflavin_synthase-like_b-brl"/>
</dbReference>
<keyword evidence="8" id="KW-1133">Transmembrane helix</keyword>
<keyword evidence="11 14" id="KW-0472">Membrane</keyword>
<comment type="similarity">
    <text evidence="14">In the N-terminal section; belongs to the flavodoxin family.</text>
</comment>
<reference key="2">
    <citation type="submission" date="2011-08" db="EMBL/GenBank/DDBJ databases">
        <title>Genome sequence of Naumovozyma castellii.</title>
        <authorList>
            <person name="Gordon J.L."/>
            <person name="Armisen D."/>
            <person name="Proux-Wera E."/>
            <person name="OhEigeartaigh S.S."/>
            <person name="Byrne K.P."/>
            <person name="Wolfe K.H."/>
        </authorList>
    </citation>
    <scope>NUCLEOTIDE SEQUENCE</scope>
    <source>
        <strain>Type strain:CBS 4309</strain>
    </source>
</reference>
<evidence type="ECO:0000256" key="5">
    <source>
        <dbReference type="ARBA" id="ARBA00022827"/>
    </source>
</evidence>
<dbReference type="GO" id="GO:0005886">
    <property type="term" value="C:plasma membrane"/>
    <property type="evidence" value="ECO:0007669"/>
    <property type="project" value="UniProtKB-SubCell"/>
</dbReference>
<evidence type="ECO:0000256" key="12">
    <source>
        <dbReference type="ARBA" id="ARBA00023166"/>
    </source>
</evidence>
<feature type="binding site" evidence="14">
    <location>
        <begin position="461"/>
        <end position="463"/>
    </location>
    <ligand>
        <name>FAD</name>
        <dbReference type="ChEBI" id="CHEBI:57692"/>
    </ligand>
</feature>
<evidence type="ECO:0000259" key="17">
    <source>
        <dbReference type="PROSITE" id="PS51384"/>
    </source>
</evidence>
<keyword evidence="3" id="KW-0812">Transmembrane</keyword>
<evidence type="ECO:0000256" key="1">
    <source>
        <dbReference type="ARBA" id="ARBA00022630"/>
    </source>
</evidence>
<evidence type="ECO:0000256" key="10">
    <source>
        <dbReference type="ARBA" id="ARBA00023011"/>
    </source>
</evidence>
<dbReference type="FunCoup" id="G0V5F0">
    <property type="interactions" value="916"/>
</dbReference>
<dbReference type="InterPro" id="IPR017927">
    <property type="entry name" value="FAD-bd_FR_type"/>
</dbReference>
<dbReference type="RefSeq" id="XP_003673078.1">
    <property type="nucleotide sequence ID" value="XM_003673030.1"/>
</dbReference>
<dbReference type="STRING" id="1064592.G0V5F0"/>
<keyword evidence="9 14" id="KW-0560">Oxidoreductase</keyword>
<dbReference type="SUPFAM" id="SSF52218">
    <property type="entry name" value="Flavoproteins"/>
    <property type="match status" value="1"/>
</dbReference>
<dbReference type="SUPFAM" id="SSF63380">
    <property type="entry name" value="Riboflavin synthase domain-like"/>
    <property type="match status" value="1"/>
</dbReference>
<dbReference type="InterPro" id="IPR001094">
    <property type="entry name" value="Flavdoxin-like"/>
</dbReference>
<dbReference type="OrthoDB" id="1856718at2759"/>
<evidence type="ECO:0000256" key="14">
    <source>
        <dbReference type="HAMAP-Rule" id="MF_03212"/>
    </source>
</evidence>
<evidence type="ECO:0000256" key="6">
    <source>
        <dbReference type="ARBA" id="ARBA00022857"/>
    </source>
</evidence>
<feature type="binding site" evidence="14">
    <location>
        <begin position="116"/>
        <end position="119"/>
    </location>
    <ligand>
        <name>FMN</name>
        <dbReference type="ChEBI" id="CHEBI:58210"/>
    </ligand>
</feature>
<dbReference type="GO" id="GO:0003958">
    <property type="term" value="F:NADPH-hemoprotein reductase activity"/>
    <property type="evidence" value="ECO:0007669"/>
    <property type="project" value="UniProtKB-UniRule"/>
</dbReference>
<feature type="domain" description="FAD-binding FR-type" evidence="17">
    <location>
        <begin position="268"/>
        <end position="515"/>
    </location>
</feature>
<feature type="binding site" evidence="14">
    <location>
        <position position="543"/>
    </location>
    <ligand>
        <name>NADP(+)</name>
        <dbReference type="ChEBI" id="CHEBI:58349"/>
    </ligand>
</feature>
<evidence type="ECO:0000313" key="18">
    <source>
        <dbReference type="EMBL" id="CCC66686.1"/>
    </source>
</evidence>
<evidence type="ECO:0000256" key="13">
    <source>
        <dbReference type="ARBA" id="ARBA00023221"/>
    </source>
</evidence>
<comment type="cofactor">
    <cofactor evidence="14">
        <name>FMN</name>
        <dbReference type="ChEBI" id="CHEBI:58210"/>
    </cofactor>
    <text evidence="14">Binds 1 FMN per monomer.</text>
</comment>
<dbReference type="Gene3D" id="3.40.50.360">
    <property type="match status" value="1"/>
</dbReference>
<dbReference type="GO" id="GO:0005741">
    <property type="term" value="C:mitochondrial outer membrane"/>
    <property type="evidence" value="ECO:0007669"/>
    <property type="project" value="UniProtKB-SubCell"/>
</dbReference>
<protein>
    <recommendedName>
        <fullName evidence="14 15">NADPH--cytochrome P450 reductase</fullName>
        <shortName evidence="14">CPR</shortName>
        <shortName evidence="14">P450R</shortName>
        <ecNumber evidence="14 15">1.6.2.4</ecNumber>
    </recommendedName>
</protein>
<comment type="cofactor">
    <cofactor evidence="14">
        <name>FAD</name>
        <dbReference type="ChEBI" id="CHEBI:57692"/>
    </cofactor>
    <text evidence="14">Binds 1 FAD per monomer.</text>
</comment>
<feature type="binding site" evidence="14">
    <location>
        <begin position="614"/>
        <end position="618"/>
    </location>
    <ligand>
        <name>NADP(+)</name>
        <dbReference type="ChEBI" id="CHEBI:58349"/>
    </ligand>
</feature>
<keyword evidence="7 14" id="KW-0752">Steroid biosynthesis</keyword>
<dbReference type="PROSITE" id="PS50902">
    <property type="entry name" value="FLAVODOXIN_LIKE"/>
    <property type="match status" value="1"/>
</dbReference>
<dbReference type="Pfam" id="PF00258">
    <property type="entry name" value="Flavodoxin_1"/>
    <property type="match status" value="1"/>
</dbReference>
<keyword evidence="2 14" id="KW-0288">FMN</keyword>
<keyword evidence="6 14" id="KW-0521">NADP</keyword>
<proteinExistence type="inferred from homology"/>
<dbReference type="PRINTS" id="PR00369">
    <property type="entry name" value="FLAVODOXIN"/>
</dbReference>
<comment type="subcellular location">
    <subcellularLocation>
        <location evidence="14">Endoplasmic reticulum membrane</location>
        <topology evidence="14">Single-pass membrane protein</topology>
        <orientation evidence="14">Cytoplasmic side</orientation>
    </subcellularLocation>
    <subcellularLocation>
        <location evidence="14">Mitochondrion outer membrane</location>
        <topology evidence="14">Single-pass membrane protein</topology>
        <orientation evidence="14">Cytoplasmic side</orientation>
    </subcellularLocation>
    <subcellularLocation>
        <location evidence="14">Cell membrane</location>
        <topology evidence="14">Single-pass membrane protein</topology>
        <orientation evidence="14">Cytoplasmic side</orientation>
    </subcellularLocation>
</comment>
<dbReference type="Pfam" id="PF00175">
    <property type="entry name" value="NAD_binding_1"/>
    <property type="match status" value="1"/>
</dbReference>
<dbReference type="InterPro" id="IPR029039">
    <property type="entry name" value="Flavoprotein-like_sf"/>
</dbReference>
<dbReference type="Gene3D" id="3.40.50.80">
    <property type="entry name" value="Nucleotide-binding domain of ferredoxin-NADP reductase (FNR) module"/>
    <property type="match status" value="1"/>
</dbReference>
<dbReference type="EC" id="1.6.2.4" evidence="14 15"/>
<dbReference type="GO" id="GO:0050661">
    <property type="term" value="F:NADP binding"/>
    <property type="evidence" value="ECO:0007669"/>
    <property type="project" value="UniProtKB-UniRule"/>
</dbReference>